<evidence type="ECO:0000256" key="4">
    <source>
        <dbReference type="ARBA" id="ARBA00023136"/>
    </source>
</evidence>
<dbReference type="PROSITE" id="PS50850">
    <property type="entry name" value="MFS"/>
    <property type="match status" value="1"/>
</dbReference>
<protein>
    <submittedName>
        <fullName evidence="7">17476_t:CDS:1</fullName>
    </submittedName>
</protein>
<feature type="transmembrane region" description="Helical" evidence="5">
    <location>
        <begin position="142"/>
        <end position="164"/>
    </location>
</feature>
<dbReference type="Proteomes" id="UP000789759">
    <property type="component" value="Unassembled WGS sequence"/>
</dbReference>
<name>A0A9N9C5Y8_9GLOM</name>
<dbReference type="OrthoDB" id="3026777at2759"/>
<dbReference type="GO" id="GO:0022857">
    <property type="term" value="F:transmembrane transporter activity"/>
    <property type="evidence" value="ECO:0007669"/>
    <property type="project" value="InterPro"/>
</dbReference>
<feature type="transmembrane region" description="Helical" evidence="5">
    <location>
        <begin position="369"/>
        <end position="391"/>
    </location>
</feature>
<dbReference type="AlphaFoldDB" id="A0A9N9C5Y8"/>
<dbReference type="PANTHER" id="PTHR23507:SF1">
    <property type="entry name" value="FI18259P1-RELATED"/>
    <property type="match status" value="1"/>
</dbReference>
<feature type="transmembrane region" description="Helical" evidence="5">
    <location>
        <begin position="112"/>
        <end position="135"/>
    </location>
</feature>
<keyword evidence="2 5" id="KW-0812">Transmembrane</keyword>
<dbReference type="InterPro" id="IPR020846">
    <property type="entry name" value="MFS_dom"/>
</dbReference>
<feature type="transmembrane region" description="Helical" evidence="5">
    <location>
        <begin position="240"/>
        <end position="260"/>
    </location>
</feature>
<feature type="transmembrane region" description="Helical" evidence="5">
    <location>
        <begin position="434"/>
        <end position="457"/>
    </location>
</feature>
<feature type="transmembrane region" description="Helical" evidence="5">
    <location>
        <begin position="531"/>
        <end position="550"/>
    </location>
</feature>
<evidence type="ECO:0000256" key="2">
    <source>
        <dbReference type="ARBA" id="ARBA00022692"/>
    </source>
</evidence>
<dbReference type="EMBL" id="CAJVQA010003946">
    <property type="protein sequence ID" value="CAG8587588.1"/>
    <property type="molecule type" value="Genomic_DNA"/>
</dbReference>
<feature type="transmembrane region" description="Helical" evidence="5">
    <location>
        <begin position="208"/>
        <end position="228"/>
    </location>
</feature>
<dbReference type="InterPro" id="IPR011701">
    <property type="entry name" value="MFS"/>
</dbReference>
<dbReference type="InterPro" id="IPR036259">
    <property type="entry name" value="MFS_trans_sf"/>
</dbReference>
<proteinExistence type="predicted"/>
<dbReference type="Pfam" id="PF07690">
    <property type="entry name" value="MFS_1"/>
    <property type="match status" value="1"/>
</dbReference>
<feature type="transmembrane region" description="Helical" evidence="5">
    <location>
        <begin position="463"/>
        <end position="484"/>
    </location>
</feature>
<dbReference type="Gene3D" id="1.20.1250.20">
    <property type="entry name" value="MFS general substrate transporter like domains"/>
    <property type="match status" value="1"/>
</dbReference>
<accession>A0A9N9C5Y8</accession>
<organism evidence="7 8">
    <name type="scientific">Cetraspora pellucida</name>
    <dbReference type="NCBI Taxonomy" id="1433469"/>
    <lineage>
        <taxon>Eukaryota</taxon>
        <taxon>Fungi</taxon>
        <taxon>Fungi incertae sedis</taxon>
        <taxon>Mucoromycota</taxon>
        <taxon>Glomeromycotina</taxon>
        <taxon>Glomeromycetes</taxon>
        <taxon>Diversisporales</taxon>
        <taxon>Gigasporaceae</taxon>
        <taxon>Cetraspora</taxon>
    </lineage>
</organism>
<sequence>MSSSTNKREIIPETVKIVDEFTPLLNNNETSNLPIINNPWYKTPSAYWLLPLFSVNAISFGLTVTTKVEFYIQAVCKNYYESKENLSSINIDIINDVDICNIPEIHAITSQLMMILSLCLAIPGIFVLVPLGAFSDRKGRRLALLIAGSGKILDVITIILVGNFMESLGLWFLIIGQLMVGFCGGLSALSAVMYAYGTDCTVPEQRRVIFGLIQGSLFLGIAIGPIIGGKIVEYTNDILSTFYVSLIISILNLLFILFILPESLSKERQLENQKRQLDNVQKNGGSTIFKKIFNIFTPLSIFLSDFSQNNERFQTTENKDRIPAINATRYSLLSATGISLMFAIVLSGLQSIFLLYIRYKFDWSLVDQGYMFGAMSFTRVITLMLLFPIFVKIFKERYNNVNSQNLKKQEDIDGNVVVENDMRVQDEKRMNRELLFDIWVVRFGLVIDMITYALYAIATNGTLFIAGVCLGAVGTVSVSTLKSIQTNLVPPSQTGQLLGALSVLDSITNVVAPIIYNTLYSILVMKNMPHLIWYGISGMFAIGYLLSFGIRPKISKNKTVETGNVEF</sequence>
<keyword evidence="4 5" id="KW-0472">Membrane</keyword>
<evidence type="ECO:0000256" key="1">
    <source>
        <dbReference type="ARBA" id="ARBA00004141"/>
    </source>
</evidence>
<feature type="transmembrane region" description="Helical" evidence="5">
    <location>
        <begin position="170"/>
        <end position="196"/>
    </location>
</feature>
<feature type="domain" description="Major facilitator superfamily (MFS) profile" evidence="6">
    <location>
        <begin position="49"/>
        <end position="555"/>
    </location>
</feature>
<evidence type="ECO:0000313" key="7">
    <source>
        <dbReference type="EMBL" id="CAG8587588.1"/>
    </source>
</evidence>
<gene>
    <name evidence="7" type="ORF">CPELLU_LOCUS6385</name>
</gene>
<evidence type="ECO:0000259" key="6">
    <source>
        <dbReference type="PROSITE" id="PS50850"/>
    </source>
</evidence>
<feature type="transmembrane region" description="Helical" evidence="5">
    <location>
        <begin position="496"/>
        <end position="519"/>
    </location>
</feature>
<evidence type="ECO:0000256" key="5">
    <source>
        <dbReference type="SAM" id="Phobius"/>
    </source>
</evidence>
<dbReference type="GO" id="GO:0016020">
    <property type="term" value="C:membrane"/>
    <property type="evidence" value="ECO:0007669"/>
    <property type="project" value="UniProtKB-SubCell"/>
</dbReference>
<reference evidence="7" key="1">
    <citation type="submission" date="2021-06" db="EMBL/GenBank/DDBJ databases">
        <authorList>
            <person name="Kallberg Y."/>
            <person name="Tangrot J."/>
            <person name="Rosling A."/>
        </authorList>
    </citation>
    <scope>NUCLEOTIDE SEQUENCE</scope>
    <source>
        <strain evidence="7">FL966</strain>
    </source>
</reference>
<keyword evidence="3 5" id="KW-1133">Transmembrane helix</keyword>
<dbReference type="PANTHER" id="PTHR23507">
    <property type="entry name" value="ZGC:174356"/>
    <property type="match status" value="1"/>
</dbReference>
<comment type="subcellular location">
    <subcellularLocation>
        <location evidence="1">Membrane</location>
        <topology evidence="1">Multi-pass membrane protein</topology>
    </subcellularLocation>
</comment>
<keyword evidence="8" id="KW-1185">Reference proteome</keyword>
<dbReference type="SUPFAM" id="SSF103473">
    <property type="entry name" value="MFS general substrate transporter"/>
    <property type="match status" value="1"/>
</dbReference>
<feature type="transmembrane region" description="Helical" evidence="5">
    <location>
        <begin position="330"/>
        <end position="357"/>
    </location>
</feature>
<evidence type="ECO:0000256" key="3">
    <source>
        <dbReference type="ARBA" id="ARBA00022989"/>
    </source>
</evidence>
<evidence type="ECO:0000313" key="8">
    <source>
        <dbReference type="Proteomes" id="UP000789759"/>
    </source>
</evidence>
<comment type="caution">
    <text evidence="7">The sequence shown here is derived from an EMBL/GenBank/DDBJ whole genome shotgun (WGS) entry which is preliminary data.</text>
</comment>